<dbReference type="PANTHER" id="PTHR37612">
    <property type="entry name" value="FIBROIN HEAVY CHAIN FIB-H LIKE PROTEIN"/>
    <property type="match status" value="1"/>
</dbReference>
<dbReference type="PANTHER" id="PTHR37612:SF20">
    <property type="entry name" value="PER-HEXAMER REPEAT PROTEIN 5-RELATED"/>
    <property type="match status" value="1"/>
</dbReference>
<evidence type="ECO:0000313" key="3">
    <source>
        <dbReference type="Proteomes" id="UP001055453"/>
    </source>
</evidence>
<reference evidence="2" key="1">
    <citation type="submission" date="2022-04" db="EMBL/GenBank/DDBJ databases">
        <title>Complete genome sequence of a cyanobacterium, Nostoc sp. SO-36, isolated in Antarctica.</title>
        <authorList>
            <person name="Kanesaki Y."/>
            <person name="Effendi D."/>
            <person name="Sakamoto T."/>
            <person name="Ohtani S."/>
            <person name="Awai K."/>
        </authorList>
    </citation>
    <scope>NUCLEOTIDE SEQUENCE</scope>
    <source>
        <strain evidence="2">SO-36</strain>
    </source>
</reference>
<feature type="compositionally biased region" description="Polar residues" evidence="1">
    <location>
        <begin position="112"/>
        <end position="125"/>
    </location>
</feature>
<feature type="compositionally biased region" description="Gly residues" evidence="1">
    <location>
        <begin position="168"/>
        <end position="223"/>
    </location>
</feature>
<feature type="compositionally biased region" description="Basic and acidic residues" evidence="1">
    <location>
        <begin position="150"/>
        <end position="163"/>
    </location>
</feature>
<feature type="compositionally biased region" description="Basic and acidic residues" evidence="1">
    <location>
        <begin position="67"/>
        <end position="85"/>
    </location>
</feature>
<gene>
    <name evidence="2" type="ORF">ANSO36C_52160</name>
</gene>
<protein>
    <recommendedName>
        <fullName evidence="4">Energy transducer TonB</fullName>
    </recommendedName>
</protein>
<dbReference type="RefSeq" id="WP_323374509.1">
    <property type="nucleotide sequence ID" value="NZ_AP025732.1"/>
</dbReference>
<feature type="region of interest" description="Disordered" evidence="1">
    <location>
        <begin position="63"/>
        <end position="261"/>
    </location>
</feature>
<keyword evidence="3" id="KW-1185">Reference proteome</keyword>
<evidence type="ECO:0008006" key="4">
    <source>
        <dbReference type="Google" id="ProtNLM"/>
    </source>
</evidence>
<sequence length="261" mass="26504">MSFSGITVEQRSKEVEALKSFLTYSLIGSLALHIGVLSSGIGNYLTRVPTEEDDAIEFAIVDSPTAEPEKPLEKIPEEPKKEPEIIQKQSIETPQVQKPVQEFIERPKIQPVQEQPKQTTQNPQPINREIAPNPQAPVTAVAPSINQGSEKLRGVLSELRDSRASQNTGGGGGSSGVLTGSGSGVALGTGLGSGSGSGTGSGSGSGSGSGTGSGIGSGTGNGVGNRPPVATAPIAPTPPKVNTSGDGNGNGRAACRECNAK</sequence>
<proteinExistence type="predicted"/>
<organism evidence="2 3">
    <name type="scientific">Nostoc cf. commune SO-36</name>
    <dbReference type="NCBI Taxonomy" id="449208"/>
    <lineage>
        <taxon>Bacteria</taxon>
        <taxon>Bacillati</taxon>
        <taxon>Cyanobacteriota</taxon>
        <taxon>Cyanophyceae</taxon>
        <taxon>Nostocales</taxon>
        <taxon>Nostocaceae</taxon>
        <taxon>Nostoc</taxon>
    </lineage>
</organism>
<accession>A0ABN6QC87</accession>
<dbReference type="InterPro" id="IPR052258">
    <property type="entry name" value="Diverse_Func_Domain-Protein"/>
</dbReference>
<dbReference type="Proteomes" id="UP001055453">
    <property type="component" value="Chromosome"/>
</dbReference>
<evidence type="ECO:0000256" key="1">
    <source>
        <dbReference type="SAM" id="MobiDB-lite"/>
    </source>
</evidence>
<name>A0ABN6QC87_NOSCO</name>
<dbReference type="EMBL" id="AP025732">
    <property type="protein sequence ID" value="BDI19414.1"/>
    <property type="molecule type" value="Genomic_DNA"/>
</dbReference>
<evidence type="ECO:0000313" key="2">
    <source>
        <dbReference type="EMBL" id="BDI19414.1"/>
    </source>
</evidence>
<feature type="compositionally biased region" description="Polar residues" evidence="1">
    <location>
        <begin position="89"/>
        <end position="98"/>
    </location>
</feature>